<organism evidence="1">
    <name type="scientific">Solanum chacoense</name>
    <name type="common">Chaco potato</name>
    <dbReference type="NCBI Taxonomy" id="4108"/>
    <lineage>
        <taxon>Eukaryota</taxon>
        <taxon>Viridiplantae</taxon>
        <taxon>Streptophyta</taxon>
        <taxon>Embryophyta</taxon>
        <taxon>Tracheophyta</taxon>
        <taxon>Spermatophyta</taxon>
        <taxon>Magnoliopsida</taxon>
        <taxon>eudicotyledons</taxon>
        <taxon>Gunneridae</taxon>
        <taxon>Pentapetalae</taxon>
        <taxon>asterids</taxon>
        <taxon>lamiids</taxon>
        <taxon>Solanales</taxon>
        <taxon>Solanaceae</taxon>
        <taxon>Solanoideae</taxon>
        <taxon>Solaneae</taxon>
        <taxon>Solanum</taxon>
    </lineage>
</organism>
<accession>A0A0V0GSA5</accession>
<reference evidence="1" key="1">
    <citation type="submission" date="2015-12" db="EMBL/GenBank/DDBJ databases">
        <title>Gene expression during late stages of embryo sac development: a critical building block for successful pollen-pistil interactions.</title>
        <authorList>
            <person name="Liu Y."/>
            <person name="Joly V."/>
            <person name="Sabar M."/>
            <person name="Matton D.P."/>
        </authorList>
    </citation>
    <scope>NUCLEOTIDE SEQUENCE</scope>
</reference>
<evidence type="ECO:0000313" key="1">
    <source>
        <dbReference type="EMBL" id="JAP11119.1"/>
    </source>
</evidence>
<sequence length="66" mass="7849">MDLVEAEVSRGFSRGAQKLDQTLWSSKNYVVDGRWRVSLDLVKVHESWLGYHGHKKKERTRNDEYR</sequence>
<dbReference type="AlphaFoldDB" id="A0A0V0GSA5"/>
<proteinExistence type="predicted"/>
<dbReference type="EMBL" id="GEDG01031894">
    <property type="protein sequence ID" value="JAP11119.1"/>
    <property type="molecule type" value="Transcribed_RNA"/>
</dbReference>
<protein>
    <submittedName>
        <fullName evidence="1">Putative ovule protein</fullName>
    </submittedName>
</protein>
<name>A0A0V0GSA5_SOLCH</name>